<keyword evidence="2" id="KW-0812">Transmembrane</keyword>
<keyword evidence="2" id="KW-0472">Membrane</keyword>
<evidence type="ECO:0000256" key="1">
    <source>
        <dbReference type="SAM" id="MobiDB-lite"/>
    </source>
</evidence>
<feature type="transmembrane region" description="Helical" evidence="2">
    <location>
        <begin position="532"/>
        <end position="551"/>
    </location>
</feature>
<feature type="region of interest" description="Disordered" evidence="1">
    <location>
        <begin position="201"/>
        <end position="226"/>
    </location>
</feature>
<feature type="transmembrane region" description="Helical" evidence="2">
    <location>
        <begin position="330"/>
        <end position="352"/>
    </location>
</feature>
<evidence type="ECO:0000256" key="2">
    <source>
        <dbReference type="SAM" id="Phobius"/>
    </source>
</evidence>
<evidence type="ECO:0000313" key="3">
    <source>
        <dbReference type="EMBL" id="CAD9638354.1"/>
    </source>
</evidence>
<organism evidence="3">
    <name type="scientific">Zooxanthella nutricula</name>
    <dbReference type="NCBI Taxonomy" id="1333877"/>
    <lineage>
        <taxon>Eukaryota</taxon>
        <taxon>Sar</taxon>
        <taxon>Alveolata</taxon>
        <taxon>Dinophyceae</taxon>
        <taxon>Peridiniales</taxon>
        <taxon>Peridiniales incertae sedis</taxon>
        <taxon>Zooxanthella</taxon>
    </lineage>
</organism>
<dbReference type="AlphaFoldDB" id="A0A7S2QC14"/>
<feature type="transmembrane region" description="Helical" evidence="2">
    <location>
        <begin position="88"/>
        <end position="107"/>
    </location>
</feature>
<name>A0A7S2QC14_9DINO</name>
<dbReference type="EMBL" id="HBGW01088679">
    <property type="protein sequence ID" value="CAD9638354.1"/>
    <property type="molecule type" value="Transcribed_RNA"/>
</dbReference>
<feature type="transmembrane region" description="Helical" evidence="2">
    <location>
        <begin position="119"/>
        <end position="142"/>
    </location>
</feature>
<feature type="region of interest" description="Disordered" evidence="1">
    <location>
        <begin position="437"/>
        <end position="506"/>
    </location>
</feature>
<sequence>MDCLPDAAAGLGTALGFAGGLTQTDWVGFSTGGASTSAATAAYNQAAYFACLQMRQQQIYQDKNYHLGWITIAREDMRSLMAASVNRMNNYIMVGTLIVQTAVGMLLGDNLNPNKQMFVLGVFWITTALSIMFFTSSVLYSVKGQNSAFLNTMRLLTWETRPENPGAYDHHYMRQINCFEKLGPKQMFRVPLLQRTKYGNGREGEGAGAKGGHTGNETLNANENVGKSVTGNTVRSRFQGNESNAESDEAPHTMDGHYGLECRLQAHEREFETIRPPTYQLLYFARMCQFMQIWMSYDTHSKYCLGLGIILMMKGTVYWCIGQLMLADHILYNVCLCLLMAIFTFVVIMIYRESFESKLPGAEVALYALIICEPVFAVIAVLVPDPAVKHLFIFLNLLSQSGLFVGGYFYSLWDTQVPSHLANKYIIGPAGQQFTDGWAHGKTSTTPRRRSSSKGFAEANRSGARQCDANGSGSDKSFGSSHESEDSFTDDGDSASPRSQGSPMDAVDTEHFEEKKVATIHRQIASDFRMQLLMGMVAWFLAILASVLWAYSPFLIWVEGLSTSSLAAEEIPLKWHVKHYGPRLLSCARSELFASNGYNVARINLATSVAELYPCKVNRTIRDIATACNSETCRPFALLQDSRIVDCQTGDAIKVLQTGGSIVKFTFSAEDSSSAGTGTDDMLFNKTLVVVGDDGLFTQYVWRPHRRAFAPLFQLGTPDTMAEIGCPDDEGECVGGVVVGRRLRAHTGGARTRRGSRFSRNWRQSVMQRIGRYAGGGAYEIAAGDPIMGQVIAAVEDVALRPGGLFIFSSITSTKGVLDTNSIELYDDETLEERGAWHVPNTRLHGGCVMDQETIYMLQGGMSPSVYRAKISDDEF</sequence>
<feature type="transmembrane region" description="Helical" evidence="2">
    <location>
        <begin position="390"/>
        <end position="410"/>
    </location>
</feature>
<feature type="transmembrane region" description="Helical" evidence="2">
    <location>
        <begin position="364"/>
        <end position="384"/>
    </location>
</feature>
<reference evidence="3" key="1">
    <citation type="submission" date="2021-01" db="EMBL/GenBank/DDBJ databases">
        <authorList>
            <person name="Corre E."/>
            <person name="Pelletier E."/>
            <person name="Niang G."/>
            <person name="Scheremetjew M."/>
            <person name="Finn R."/>
            <person name="Kale V."/>
            <person name="Holt S."/>
            <person name="Cochrane G."/>
            <person name="Meng A."/>
            <person name="Brown T."/>
            <person name="Cohen L."/>
        </authorList>
    </citation>
    <scope>NUCLEOTIDE SEQUENCE</scope>
    <source>
        <strain evidence="3">RCC3387</strain>
    </source>
</reference>
<feature type="compositionally biased region" description="Polar residues" evidence="1">
    <location>
        <begin position="469"/>
        <end position="481"/>
    </location>
</feature>
<feature type="transmembrane region" description="Helical" evidence="2">
    <location>
        <begin position="303"/>
        <end position="324"/>
    </location>
</feature>
<gene>
    <name evidence="3" type="ORF">BRAN1462_LOCUS56176</name>
</gene>
<accession>A0A7S2QC14</accession>
<proteinExistence type="predicted"/>
<protein>
    <submittedName>
        <fullName evidence="3">Uncharacterized protein</fullName>
    </submittedName>
</protein>
<keyword evidence="2" id="KW-1133">Transmembrane helix</keyword>